<evidence type="ECO:0000313" key="10">
    <source>
        <dbReference type="Proteomes" id="UP000006437"/>
    </source>
</evidence>
<evidence type="ECO:0000256" key="2">
    <source>
        <dbReference type="ARBA" id="ARBA00011738"/>
    </source>
</evidence>
<evidence type="ECO:0000259" key="8">
    <source>
        <dbReference type="Pfam" id="PF01636"/>
    </source>
</evidence>
<accession>G9X1A2</accession>
<dbReference type="GO" id="GO:0046522">
    <property type="term" value="F:S-methyl-5-thioribose kinase activity"/>
    <property type="evidence" value="ECO:0007669"/>
    <property type="project" value="UniProtKB-EC"/>
</dbReference>
<comment type="caution">
    <text evidence="9">The sequence shown here is derived from an EMBL/GenBank/DDBJ whole genome shotgun (WGS) entry which is preliminary data.</text>
</comment>
<keyword evidence="4" id="KW-0808">Transferase</keyword>
<dbReference type="HOGENOM" id="CLU_033681_0_0_9"/>
<protein>
    <recommendedName>
        <fullName evidence="3">S-methyl-5-thioribose kinase</fullName>
        <ecNumber evidence="3">2.7.1.100</ecNumber>
    </recommendedName>
</protein>
<dbReference type="PATRIC" id="fig|796937.3.peg.1400"/>
<evidence type="ECO:0000256" key="6">
    <source>
        <dbReference type="ARBA" id="ARBA00022777"/>
    </source>
</evidence>
<dbReference type="Proteomes" id="UP000006437">
    <property type="component" value="Unassembled WGS sequence"/>
</dbReference>
<dbReference type="GO" id="GO:0009086">
    <property type="term" value="P:methionine biosynthetic process"/>
    <property type="evidence" value="ECO:0007669"/>
    <property type="project" value="InterPro"/>
</dbReference>
<dbReference type="AlphaFoldDB" id="G9X1A2"/>
<keyword evidence="7" id="KW-0067">ATP-binding</keyword>
<dbReference type="Pfam" id="PF01636">
    <property type="entry name" value="APH"/>
    <property type="match status" value="1"/>
</dbReference>
<comment type="similarity">
    <text evidence="1">Belongs to the methylthioribose kinase family.</text>
</comment>
<dbReference type="InterPro" id="IPR009212">
    <property type="entry name" value="Methylthioribose_kinase"/>
</dbReference>
<evidence type="ECO:0000256" key="1">
    <source>
        <dbReference type="ARBA" id="ARBA00010165"/>
    </source>
</evidence>
<evidence type="ECO:0000256" key="3">
    <source>
        <dbReference type="ARBA" id="ARBA00012128"/>
    </source>
</evidence>
<reference evidence="9 10" key="1">
    <citation type="submission" date="2011-08" db="EMBL/GenBank/DDBJ databases">
        <title>The Genome Sequence of Eubacteriaceae bacterium ACC19a.</title>
        <authorList>
            <consortium name="The Broad Institute Genome Sequencing Platform"/>
            <person name="Earl A."/>
            <person name="Ward D."/>
            <person name="Feldgarden M."/>
            <person name="Gevers D."/>
            <person name="Sizova M."/>
            <person name="Hazen A."/>
            <person name="Epstein S."/>
            <person name="Young S.K."/>
            <person name="Zeng Q."/>
            <person name="Gargeya S."/>
            <person name="Fitzgerald M."/>
            <person name="Haas B."/>
            <person name="Abouelleil A."/>
            <person name="Alvarado L."/>
            <person name="Arachchi H.M."/>
            <person name="Berlin A."/>
            <person name="Brown A."/>
            <person name="Chapman S.B."/>
            <person name="Chen Z."/>
            <person name="Dunbar C."/>
            <person name="Freedman E."/>
            <person name="Gearin G."/>
            <person name="Gellesch M."/>
            <person name="Goldberg J."/>
            <person name="Griggs A."/>
            <person name="Gujja S."/>
            <person name="Heiman D."/>
            <person name="Howarth C."/>
            <person name="Larson L."/>
            <person name="Lui A."/>
            <person name="MacDonald P.J.P."/>
            <person name="Montmayeur A."/>
            <person name="Murphy C."/>
            <person name="Neiman D."/>
            <person name="Pearson M."/>
            <person name="Priest M."/>
            <person name="Roberts A."/>
            <person name="Saif S."/>
            <person name="Shea T."/>
            <person name="Shenoy N."/>
            <person name="Sisk P."/>
            <person name="Stolte C."/>
            <person name="Sykes S."/>
            <person name="Wortman J."/>
            <person name="Nusbaum C."/>
            <person name="Birren B."/>
        </authorList>
    </citation>
    <scope>NUCLEOTIDE SEQUENCE [LARGE SCALE GENOMIC DNA]</scope>
    <source>
        <strain evidence="9 10">ACC19a</strain>
    </source>
</reference>
<dbReference type="PANTHER" id="PTHR34273">
    <property type="entry name" value="METHYLTHIORIBOSE KINASE"/>
    <property type="match status" value="1"/>
</dbReference>
<evidence type="ECO:0000256" key="7">
    <source>
        <dbReference type="ARBA" id="ARBA00022840"/>
    </source>
</evidence>
<keyword evidence="6 9" id="KW-0418">Kinase</keyword>
<organism evidence="9 10">
    <name type="scientific">Peptoanaerobacter stomatis</name>
    <dbReference type="NCBI Taxonomy" id="796937"/>
    <lineage>
        <taxon>Bacteria</taxon>
        <taxon>Bacillati</taxon>
        <taxon>Bacillota</taxon>
        <taxon>Clostridia</taxon>
        <taxon>Peptostreptococcales</taxon>
        <taxon>Filifactoraceae</taxon>
        <taxon>Peptoanaerobacter</taxon>
    </lineage>
</organism>
<gene>
    <name evidence="9" type="ORF">HMPREF9629_02146</name>
</gene>
<dbReference type="GO" id="GO:0005524">
    <property type="term" value="F:ATP binding"/>
    <property type="evidence" value="ECO:0007669"/>
    <property type="project" value="UniProtKB-KW"/>
</dbReference>
<dbReference type="RefSeq" id="WP_009526362.1">
    <property type="nucleotide sequence ID" value="NZ_JH414570.1"/>
</dbReference>
<dbReference type="EMBL" id="AFZE01000026">
    <property type="protein sequence ID" value="EHL14523.1"/>
    <property type="molecule type" value="Genomic_DNA"/>
</dbReference>
<comment type="subunit">
    <text evidence="2">Homodimer.</text>
</comment>
<feature type="domain" description="Aminoglycoside phosphotransferase" evidence="8">
    <location>
        <begin position="219"/>
        <end position="261"/>
    </location>
</feature>
<sequence length="374" mass="44012">MYDKHFLLDDKSAIDYIRYKSDFFGADEKLVCKEIGDGNINYVFKIIGQNKSVVLKQADVLLRSSKRPLDINRIYIESEVLKIQSSYSKSVPEIYFYDDIMHIIAMEDISSYKNMRLELLNGRIFPDFADQITDFLVDTLVPTTDLIMKSEEKKKDVQKFINIEMCDISEDLVFTEPYYDYKNRNIILEKNRDFVQKNIYDNERLHFKVAIMRNNFMNNAQALIHGDLHTGSIFINESGIKIIDPEFAFYGPMAYDIGNVIGNLYFAMYYNEIVSNNKQMYEYLQRSIYNIIVFIKKKMEKKLRSLIQLPIYNDEFIRNYVDRTISDSLRYAGTEMIRRVVGDSKVLEITSVKDIDKRVDLERSILNRALMLIC</sequence>
<evidence type="ECO:0000256" key="5">
    <source>
        <dbReference type="ARBA" id="ARBA00022741"/>
    </source>
</evidence>
<dbReference type="NCBIfam" id="TIGR01767">
    <property type="entry name" value="MTRK"/>
    <property type="match status" value="1"/>
</dbReference>
<dbReference type="EC" id="2.7.1.100" evidence="3"/>
<proteinExistence type="inferred from homology"/>
<dbReference type="PIRSF" id="PIRSF031134">
    <property type="entry name" value="MTRK"/>
    <property type="match status" value="1"/>
</dbReference>
<evidence type="ECO:0000256" key="4">
    <source>
        <dbReference type="ARBA" id="ARBA00022679"/>
    </source>
</evidence>
<dbReference type="Gene3D" id="3.30.200.20">
    <property type="entry name" value="Phosphorylase Kinase, domain 1"/>
    <property type="match status" value="1"/>
</dbReference>
<evidence type="ECO:0000313" key="9">
    <source>
        <dbReference type="EMBL" id="EHL14523.1"/>
    </source>
</evidence>
<keyword evidence="5" id="KW-0547">Nucleotide-binding</keyword>
<dbReference type="Gene3D" id="3.90.1200.10">
    <property type="match status" value="1"/>
</dbReference>
<dbReference type="InterPro" id="IPR002575">
    <property type="entry name" value="Aminoglycoside_PTrfase"/>
</dbReference>
<dbReference type="InterPro" id="IPR011009">
    <property type="entry name" value="Kinase-like_dom_sf"/>
</dbReference>
<dbReference type="SUPFAM" id="SSF56112">
    <property type="entry name" value="Protein kinase-like (PK-like)"/>
    <property type="match status" value="1"/>
</dbReference>
<name>G9X1A2_9FIRM</name>
<dbReference type="PANTHER" id="PTHR34273:SF2">
    <property type="entry name" value="METHYLTHIORIBOSE KINASE"/>
    <property type="match status" value="1"/>
</dbReference>